<dbReference type="InterPro" id="IPR016181">
    <property type="entry name" value="Acyl_CoA_acyltransferase"/>
</dbReference>
<evidence type="ECO:0000313" key="2">
    <source>
        <dbReference type="EMBL" id="MBZ0155112.1"/>
    </source>
</evidence>
<feature type="domain" description="BioF2-like acetyltransferase" evidence="1">
    <location>
        <begin position="185"/>
        <end position="331"/>
    </location>
</feature>
<comment type="caution">
    <text evidence="2">The sequence shown here is derived from an EMBL/GenBank/DDBJ whole genome shotgun (WGS) entry which is preliminary data.</text>
</comment>
<dbReference type="AlphaFoldDB" id="A0A953J5Q0"/>
<reference evidence="2" key="2">
    <citation type="submission" date="2021-08" db="EMBL/GenBank/DDBJ databases">
        <authorList>
            <person name="Dalcin Martins P."/>
        </authorList>
    </citation>
    <scope>NUCLEOTIDE SEQUENCE</scope>
    <source>
        <strain evidence="2">MAG_39</strain>
    </source>
</reference>
<sequence length="388" mass="44585">MPEKIYNVPLRGGWVATVFTEWNFPPRVIGQWNSILEAYGDTRVFISPAWFERWWNAFGEGRELFVVVLEREGEVQAVFPCCITSDSDGEILSSLTNDHTCHFDFIVRPPVRREALAGFLELAGKVKPGLGMSLEYIPVSGCNGEALFSALRRTKTPSHRYSQPWAPRMEVRGEWDAFQKRIPGRLRNTLRRNRKKAEVEGVLSFEVIRRSEQLDQVLDVLFDIEYNSWKGRNGTAIRCSAGTEKFYRELARSAMQSGHLLIFLLKQGEASLAADFCLCSGETVFLLKPCYDEAFSQFTPGNLLHYESFGYLFALQEIRWYDFLGACEPWKMEWTAQTGEYGWIRAFPKSLKGWRNYMLRYGWKSHLRGIRSRLRSTSVGAGYGSALR</sequence>
<protein>
    <submittedName>
        <fullName evidence="2">GNAT family N-acetyltransferase</fullName>
        <ecNumber evidence="2">2.3.1.-</ecNumber>
    </submittedName>
</protein>
<dbReference type="Proteomes" id="UP000705867">
    <property type="component" value="Unassembled WGS sequence"/>
</dbReference>
<evidence type="ECO:0000259" key="1">
    <source>
        <dbReference type="Pfam" id="PF13480"/>
    </source>
</evidence>
<dbReference type="InterPro" id="IPR038740">
    <property type="entry name" value="BioF2-like_GNAT_dom"/>
</dbReference>
<organism evidence="2 3">
    <name type="scientific">Candidatus Nitrobium versatile</name>
    <dbReference type="NCBI Taxonomy" id="2884831"/>
    <lineage>
        <taxon>Bacteria</taxon>
        <taxon>Pseudomonadati</taxon>
        <taxon>Nitrospirota</taxon>
        <taxon>Nitrospiria</taxon>
        <taxon>Nitrospirales</taxon>
        <taxon>Nitrospiraceae</taxon>
        <taxon>Candidatus Nitrobium</taxon>
    </lineage>
</organism>
<gene>
    <name evidence="2" type="ORF">K8I29_02720</name>
</gene>
<evidence type="ECO:0000313" key="3">
    <source>
        <dbReference type="Proteomes" id="UP000705867"/>
    </source>
</evidence>
<proteinExistence type="predicted"/>
<dbReference type="Pfam" id="PF13480">
    <property type="entry name" value="Acetyltransf_6"/>
    <property type="match status" value="1"/>
</dbReference>
<dbReference type="EC" id="2.3.1.-" evidence="2"/>
<dbReference type="SUPFAM" id="SSF55729">
    <property type="entry name" value="Acyl-CoA N-acyltransferases (Nat)"/>
    <property type="match status" value="1"/>
</dbReference>
<reference evidence="2" key="1">
    <citation type="journal article" date="2021" name="bioRxiv">
        <title>Unraveling nitrogen, sulfur and carbon metabolic pathways and microbial community transcriptional responses to substrate deprivation and toxicity stresses in a bioreactor mimicking anoxic brackish coastal sediment conditions.</title>
        <authorList>
            <person name="Martins P.D."/>
            <person name="Echeveste M.J."/>
            <person name="Arshad A."/>
            <person name="Kurth J."/>
            <person name="Ouboter H."/>
            <person name="Jetten M.S.M."/>
            <person name="Welte C.U."/>
        </authorList>
    </citation>
    <scope>NUCLEOTIDE SEQUENCE</scope>
    <source>
        <strain evidence="2">MAG_39</strain>
    </source>
</reference>
<keyword evidence="2" id="KW-0808">Transferase</keyword>
<dbReference type="GO" id="GO:0016746">
    <property type="term" value="F:acyltransferase activity"/>
    <property type="evidence" value="ECO:0007669"/>
    <property type="project" value="UniProtKB-KW"/>
</dbReference>
<accession>A0A953J5Q0</accession>
<keyword evidence="2" id="KW-0012">Acyltransferase</keyword>
<dbReference type="EMBL" id="JAIOIV010000018">
    <property type="protein sequence ID" value="MBZ0155112.1"/>
    <property type="molecule type" value="Genomic_DNA"/>
</dbReference>
<dbReference type="Gene3D" id="3.40.630.30">
    <property type="match status" value="1"/>
</dbReference>
<name>A0A953J5Q0_9BACT</name>